<feature type="domain" description="NB-ARC" evidence="12">
    <location>
        <begin position="300"/>
        <end position="470"/>
    </location>
</feature>
<keyword evidence="16" id="KW-1185">Reference proteome</keyword>
<evidence type="ECO:0000256" key="11">
    <source>
        <dbReference type="SAM" id="MobiDB-lite"/>
    </source>
</evidence>
<dbReference type="Pfam" id="PF00931">
    <property type="entry name" value="NB-ARC"/>
    <property type="match status" value="2"/>
</dbReference>
<reference evidence="15 16" key="1">
    <citation type="submission" date="2024-01" db="EMBL/GenBank/DDBJ databases">
        <title>The complete chloroplast genome sequence of Lithospermum erythrorhizon: insights into the phylogenetic relationship among Boraginaceae species and the maternal lineages of purple gromwells.</title>
        <authorList>
            <person name="Okada T."/>
            <person name="Watanabe K."/>
        </authorList>
    </citation>
    <scope>NUCLEOTIDE SEQUENCE [LARGE SCALE GENOMIC DNA]</scope>
</reference>
<dbReference type="AlphaFoldDB" id="A0AAV3RHF5"/>
<feature type="region of interest" description="Disordered" evidence="11">
    <location>
        <begin position="642"/>
        <end position="664"/>
    </location>
</feature>
<protein>
    <submittedName>
        <fullName evidence="15">Antimicrobial response protein</fullName>
    </submittedName>
</protein>
<dbReference type="Pfam" id="PF23598">
    <property type="entry name" value="LRR_14"/>
    <property type="match status" value="1"/>
</dbReference>
<dbReference type="Gene3D" id="1.10.10.10">
    <property type="entry name" value="Winged helix-like DNA-binding domain superfamily/Winged helix DNA-binding domain"/>
    <property type="match status" value="1"/>
</dbReference>
<dbReference type="InterPro" id="IPR036388">
    <property type="entry name" value="WH-like_DNA-bd_sf"/>
</dbReference>
<name>A0AAV3RHF5_LITER</name>
<evidence type="ECO:0000259" key="12">
    <source>
        <dbReference type="Pfam" id="PF00931"/>
    </source>
</evidence>
<dbReference type="InterPro" id="IPR044974">
    <property type="entry name" value="Disease_R_plants"/>
</dbReference>
<dbReference type="FunFam" id="3.40.50.300:FF:001091">
    <property type="entry name" value="Probable disease resistance protein At1g61300"/>
    <property type="match status" value="1"/>
</dbReference>
<dbReference type="InterPro" id="IPR042197">
    <property type="entry name" value="Apaf_helical"/>
</dbReference>
<dbReference type="Gene3D" id="3.40.50.300">
    <property type="entry name" value="P-loop containing nucleotide triphosphate hydrolases"/>
    <property type="match status" value="1"/>
</dbReference>
<keyword evidence="6" id="KW-0381">Hypersensitive response</keyword>
<feature type="compositionally biased region" description="Acidic residues" evidence="11">
    <location>
        <begin position="644"/>
        <end position="657"/>
    </location>
</feature>
<dbReference type="PRINTS" id="PR00364">
    <property type="entry name" value="DISEASERSIST"/>
</dbReference>
<evidence type="ECO:0000256" key="7">
    <source>
        <dbReference type="ARBA" id="ARBA00022737"/>
    </source>
</evidence>
<evidence type="ECO:0000259" key="14">
    <source>
        <dbReference type="Pfam" id="PF23598"/>
    </source>
</evidence>
<evidence type="ECO:0000256" key="5">
    <source>
        <dbReference type="ARBA" id="ARBA00022614"/>
    </source>
</evidence>
<dbReference type="GO" id="GO:0009626">
    <property type="term" value="P:plant-type hypersensitive response"/>
    <property type="evidence" value="ECO:0007669"/>
    <property type="project" value="UniProtKB-KW"/>
</dbReference>
<dbReference type="FunFam" id="1.10.10.10:FF:000322">
    <property type="entry name" value="Probable disease resistance protein At1g63360"/>
    <property type="match status" value="1"/>
</dbReference>
<evidence type="ECO:0000256" key="6">
    <source>
        <dbReference type="ARBA" id="ARBA00022667"/>
    </source>
</evidence>
<dbReference type="GO" id="GO:0005524">
    <property type="term" value="F:ATP binding"/>
    <property type="evidence" value="ECO:0007669"/>
    <property type="project" value="UniProtKB-KW"/>
</dbReference>
<organism evidence="15 16">
    <name type="scientific">Lithospermum erythrorhizon</name>
    <name type="common">Purple gromwell</name>
    <name type="synonym">Lithospermum officinale var. erythrorhizon</name>
    <dbReference type="NCBI Taxonomy" id="34254"/>
    <lineage>
        <taxon>Eukaryota</taxon>
        <taxon>Viridiplantae</taxon>
        <taxon>Streptophyta</taxon>
        <taxon>Embryophyta</taxon>
        <taxon>Tracheophyta</taxon>
        <taxon>Spermatophyta</taxon>
        <taxon>Magnoliopsida</taxon>
        <taxon>eudicotyledons</taxon>
        <taxon>Gunneridae</taxon>
        <taxon>Pentapetalae</taxon>
        <taxon>asterids</taxon>
        <taxon>lamiids</taxon>
        <taxon>Boraginales</taxon>
        <taxon>Boraginaceae</taxon>
        <taxon>Boraginoideae</taxon>
        <taxon>Lithospermeae</taxon>
        <taxon>Lithospermum</taxon>
    </lineage>
</organism>
<dbReference type="InterPro" id="IPR027417">
    <property type="entry name" value="P-loop_NTPase"/>
</dbReference>
<dbReference type="Gene3D" id="3.80.10.10">
    <property type="entry name" value="Ribonuclease Inhibitor"/>
    <property type="match status" value="1"/>
</dbReference>
<evidence type="ECO:0000256" key="1">
    <source>
        <dbReference type="ARBA" id="ARBA00002074"/>
    </source>
</evidence>
<dbReference type="Pfam" id="PF23559">
    <property type="entry name" value="WHD_DRP"/>
    <property type="match status" value="1"/>
</dbReference>
<evidence type="ECO:0000313" key="16">
    <source>
        <dbReference type="Proteomes" id="UP001454036"/>
    </source>
</evidence>
<keyword evidence="5" id="KW-0433">Leucine-rich repeat</keyword>
<dbReference type="GO" id="GO:0051607">
    <property type="term" value="P:defense response to virus"/>
    <property type="evidence" value="ECO:0007669"/>
    <property type="project" value="UniProtKB-ARBA"/>
</dbReference>
<evidence type="ECO:0000259" key="13">
    <source>
        <dbReference type="Pfam" id="PF23559"/>
    </source>
</evidence>
<evidence type="ECO:0000256" key="3">
    <source>
        <dbReference type="ARBA" id="ARBA00008894"/>
    </source>
</evidence>
<keyword evidence="7" id="KW-0677">Repeat</keyword>
<dbReference type="InterPro" id="IPR002182">
    <property type="entry name" value="NB-ARC"/>
</dbReference>
<dbReference type="GO" id="GO:0005737">
    <property type="term" value="C:cytoplasm"/>
    <property type="evidence" value="ECO:0007669"/>
    <property type="project" value="UniProtKB-SubCell"/>
</dbReference>
<sequence>MKNKVVDFILAKPLYYLEFIRIGGEAGLHEKEAIARVIYDDSRIQSQFPVRLWLSVESGHELLHALALSISNWLDPILQLELVELLKFCKENMLGVERLGMEEERLRYLISTVLRNKEYLVVIDNIQCLRTWDGIKSLFYNTEKGGIVLFMSTNVPDGIGPSTVFRLQGSWLSVDKGNFHHLIFGNRSCPQELETIFLAILRCCRGIPTPVVFMVANYLSSINHSRDNWLKVQQRLVTALLTFKDKTVGTISALMKASEEIDYIHTVSTSIGYSDENLELETKQQEIIKCNEYFLSVELEESLKQLLIDLTESSKKLKRMGIVGMAGIGKTTIAKILYEHPVVIQHFDRQAWIQISLSHCRRDLLVELLQCINKHRHDNICGKTESDLEEDLWRSLKHQRYLMVVDDLWSVADWNGIRRIFPDDNSGSRILFTSRQSNVIECLKCEKIHNMNLLDEQTSWDLMQKKVFGQDISPPDLEDIGKQIAKKCQGLPLVIVVIAGVLMTITKTFESWKAVAESITSTVMSSANHCKELFALSYNHLPCHLKSCFLYMGAFQGGGLEIECQSLARLWIAEGFIIPNDLKSLEQTAEEYLKDLIDRSLVLTARKRSNSKVKTCRLHDLLLEFCINQARMENFLEVIKDSKEEEEEEEEEEDEGLGELPSAGKNDRPCRFSFHCQTFEDITPKSQAGAAFFTACSREVPDIFLYNLDFKLLFILDMIPLQFDSFPVDQVSKLLLLKYLAFTASFELPAVVLRLPKLQTLIINDSRIRSDTTPAPALPHDFWQSMNLRHLQLQEAHYLPTPAEFTEVKLIYLQTLSKVTLASCFTQKTFDCMPNLIKLVVCETMNDFQGDCLWNIFFENLIRLSKLQILKVYCLQMRNSSIRQLPIPCLNAFPETLSKLTLSRSHLPWVRMKILGELPNLEVLKLRNYAFEGPEWETQRGGFQRLEYLLIENTDLQRWEWECDDCFPSLKHLVLKYCHLLEEIPEQIGDCPDLTHIKLQYCSDTAEESAKYIRMQQLEECFHDIELHIQSKLGEYCFCYIYLDKNPSIVSFR</sequence>
<comment type="caution">
    <text evidence="15">The sequence shown here is derived from an EMBL/GenBank/DDBJ whole genome shotgun (WGS) entry which is preliminary data.</text>
</comment>
<evidence type="ECO:0000313" key="15">
    <source>
        <dbReference type="EMBL" id="GAA0175807.1"/>
    </source>
</evidence>
<evidence type="ECO:0000256" key="8">
    <source>
        <dbReference type="ARBA" id="ARBA00022741"/>
    </source>
</evidence>
<dbReference type="EMBL" id="BAABME010009788">
    <property type="protein sequence ID" value="GAA0175807.1"/>
    <property type="molecule type" value="Genomic_DNA"/>
</dbReference>
<dbReference type="Gene3D" id="1.10.8.430">
    <property type="entry name" value="Helical domain of apoptotic protease-activating factors"/>
    <property type="match status" value="1"/>
</dbReference>
<dbReference type="PANTHER" id="PTHR23155">
    <property type="entry name" value="DISEASE RESISTANCE PROTEIN RP"/>
    <property type="match status" value="1"/>
</dbReference>
<keyword evidence="10" id="KW-0067">ATP-binding</keyword>
<keyword evidence="8" id="KW-0547">Nucleotide-binding</keyword>
<comment type="similarity">
    <text evidence="3">Belongs to the disease resistance NB-LRR family.</text>
</comment>
<dbReference type="InterPro" id="IPR058922">
    <property type="entry name" value="WHD_DRP"/>
</dbReference>
<gene>
    <name evidence="15" type="ORF">LIER_28910</name>
</gene>
<dbReference type="InterPro" id="IPR032675">
    <property type="entry name" value="LRR_dom_sf"/>
</dbReference>
<dbReference type="PANTHER" id="PTHR23155:SF1152">
    <property type="entry name" value="AAA+ ATPASE DOMAIN-CONTAINING PROTEIN"/>
    <property type="match status" value="1"/>
</dbReference>
<comment type="subcellular location">
    <subcellularLocation>
        <location evidence="2">Cytoplasm</location>
    </subcellularLocation>
</comment>
<dbReference type="GO" id="GO:0043531">
    <property type="term" value="F:ADP binding"/>
    <property type="evidence" value="ECO:0007669"/>
    <property type="project" value="InterPro"/>
</dbReference>
<evidence type="ECO:0000256" key="10">
    <source>
        <dbReference type="ARBA" id="ARBA00022840"/>
    </source>
</evidence>
<accession>A0AAV3RHF5</accession>
<keyword evidence="9" id="KW-0611">Plant defense</keyword>
<proteinExistence type="inferred from homology"/>
<feature type="domain" description="NB-ARC" evidence="12">
    <location>
        <begin position="17"/>
        <end position="151"/>
    </location>
</feature>
<evidence type="ECO:0000256" key="9">
    <source>
        <dbReference type="ARBA" id="ARBA00022821"/>
    </source>
</evidence>
<evidence type="ECO:0000256" key="2">
    <source>
        <dbReference type="ARBA" id="ARBA00004496"/>
    </source>
</evidence>
<dbReference type="InterPro" id="IPR055414">
    <property type="entry name" value="LRR_R13L4/SHOC2-like"/>
</dbReference>
<dbReference type="Proteomes" id="UP001454036">
    <property type="component" value="Unassembled WGS sequence"/>
</dbReference>
<keyword evidence="4" id="KW-0963">Cytoplasm</keyword>
<comment type="function">
    <text evidence="1">Confers resistance to late blight (Phytophthora infestans) races carrying the avirulence gene Avr1. Resistance proteins guard the plant against pathogens that contain an appropriate avirulence protein via an indirect interaction with this avirulence protein. That triggers a defense system including the hypersensitive response, which restricts the pathogen growth.</text>
</comment>
<feature type="domain" description="Disease resistance protein winged helix" evidence="13">
    <location>
        <begin position="560"/>
        <end position="625"/>
    </location>
</feature>
<dbReference type="SUPFAM" id="SSF52540">
    <property type="entry name" value="P-loop containing nucleoside triphosphate hydrolases"/>
    <property type="match status" value="2"/>
</dbReference>
<feature type="domain" description="Disease resistance R13L4/SHOC-2-like LRR" evidence="14">
    <location>
        <begin position="709"/>
        <end position="976"/>
    </location>
</feature>
<dbReference type="SUPFAM" id="SSF52058">
    <property type="entry name" value="L domain-like"/>
    <property type="match status" value="1"/>
</dbReference>
<evidence type="ECO:0000256" key="4">
    <source>
        <dbReference type="ARBA" id="ARBA00022490"/>
    </source>
</evidence>